<dbReference type="STRING" id="1230457.C476_03342"/>
<dbReference type="AlphaFoldDB" id="M0CQB5"/>
<dbReference type="Proteomes" id="UP000011615">
    <property type="component" value="Unassembled WGS sequence"/>
</dbReference>
<feature type="region of interest" description="Disordered" evidence="1">
    <location>
        <begin position="1"/>
        <end position="32"/>
    </location>
</feature>
<dbReference type="EMBL" id="AOIT01000016">
    <property type="protein sequence ID" value="ELZ25436.1"/>
    <property type="molecule type" value="Genomic_DNA"/>
</dbReference>
<evidence type="ECO:0000313" key="3">
    <source>
        <dbReference type="Proteomes" id="UP000011615"/>
    </source>
</evidence>
<organism evidence="2 3">
    <name type="scientific">Natrinema limicola JCM 13563</name>
    <dbReference type="NCBI Taxonomy" id="1230457"/>
    <lineage>
        <taxon>Archaea</taxon>
        <taxon>Methanobacteriati</taxon>
        <taxon>Methanobacteriota</taxon>
        <taxon>Stenosarchaea group</taxon>
        <taxon>Halobacteria</taxon>
        <taxon>Halobacteriales</taxon>
        <taxon>Natrialbaceae</taxon>
        <taxon>Natrinema</taxon>
    </lineage>
</organism>
<sequence length="60" mass="6025">MTLSAPDGPGWGSEDVGIGADGVCDGDSRPEATAPLISIEPEANSKHDTAVLLTVDNGNC</sequence>
<gene>
    <name evidence="2" type="ORF">C476_03342</name>
</gene>
<comment type="caution">
    <text evidence="2">The sequence shown here is derived from an EMBL/GenBank/DDBJ whole genome shotgun (WGS) entry which is preliminary data.</text>
</comment>
<name>M0CQB5_9EURY</name>
<evidence type="ECO:0000313" key="2">
    <source>
        <dbReference type="EMBL" id="ELZ25436.1"/>
    </source>
</evidence>
<evidence type="ECO:0000256" key="1">
    <source>
        <dbReference type="SAM" id="MobiDB-lite"/>
    </source>
</evidence>
<dbReference type="PATRIC" id="fig|1230457.4.peg.667"/>
<accession>M0CQB5</accession>
<protein>
    <submittedName>
        <fullName evidence="2">Uncharacterized protein</fullName>
    </submittedName>
</protein>
<reference evidence="2 3" key="1">
    <citation type="journal article" date="2014" name="PLoS Genet.">
        <title>Phylogenetically driven sequencing of extremely halophilic archaea reveals strategies for static and dynamic osmo-response.</title>
        <authorList>
            <person name="Becker E.A."/>
            <person name="Seitzer P.M."/>
            <person name="Tritt A."/>
            <person name="Larsen D."/>
            <person name="Krusor M."/>
            <person name="Yao A.I."/>
            <person name="Wu D."/>
            <person name="Madern D."/>
            <person name="Eisen J.A."/>
            <person name="Darling A.E."/>
            <person name="Facciotti M.T."/>
        </authorList>
    </citation>
    <scope>NUCLEOTIDE SEQUENCE [LARGE SCALE GENOMIC DNA]</scope>
    <source>
        <strain evidence="2 3">JCM 13563</strain>
    </source>
</reference>
<proteinExistence type="predicted"/>
<keyword evidence="3" id="KW-1185">Reference proteome</keyword>